<accession>A0A1Q9BSE7</accession>
<comment type="caution">
    <text evidence="2">The sequence shown here is derived from an EMBL/GenBank/DDBJ whole genome shotgun (WGS) entry which is preliminary data.</text>
</comment>
<feature type="region of interest" description="Disordered" evidence="1">
    <location>
        <begin position="56"/>
        <end position="87"/>
    </location>
</feature>
<name>A0A1Q9BSE7_SYMMI</name>
<gene>
    <name evidence="2" type="ORF">AK812_SmicGene47205</name>
</gene>
<organism evidence="2 3">
    <name type="scientific">Symbiodinium microadriaticum</name>
    <name type="common">Dinoflagellate</name>
    <name type="synonym">Zooxanthella microadriatica</name>
    <dbReference type="NCBI Taxonomy" id="2951"/>
    <lineage>
        <taxon>Eukaryota</taxon>
        <taxon>Sar</taxon>
        <taxon>Alveolata</taxon>
        <taxon>Dinophyceae</taxon>
        <taxon>Suessiales</taxon>
        <taxon>Symbiodiniaceae</taxon>
        <taxon>Symbiodinium</taxon>
    </lineage>
</organism>
<dbReference type="AlphaFoldDB" id="A0A1Q9BSE7"/>
<evidence type="ECO:0000313" key="3">
    <source>
        <dbReference type="Proteomes" id="UP000186817"/>
    </source>
</evidence>
<keyword evidence="3" id="KW-1185">Reference proteome</keyword>
<dbReference type="Proteomes" id="UP000186817">
    <property type="component" value="Unassembled WGS sequence"/>
</dbReference>
<sequence>MALVFESLPGFACEVCGDQDVSLADDPQNSSEQAVFICQRCAAEQGWFGDVISEPLTAEEDTATEISTQVGGDLSEDEREDSASVESKIHCDSFDEAVLCESGLRGFEDSEVDPREEAPQRDWHIPDNKFWGIHNRIFAL</sequence>
<reference evidence="2 3" key="1">
    <citation type="submission" date="2016-02" db="EMBL/GenBank/DDBJ databases">
        <title>Genome analysis of coral dinoflagellate symbionts highlights evolutionary adaptations to a symbiotic lifestyle.</title>
        <authorList>
            <person name="Aranda M."/>
            <person name="Li Y."/>
            <person name="Liew Y.J."/>
            <person name="Baumgarten S."/>
            <person name="Simakov O."/>
            <person name="Wilson M."/>
            <person name="Piel J."/>
            <person name="Ashoor H."/>
            <person name="Bougouffa S."/>
            <person name="Bajic V.B."/>
            <person name="Ryu T."/>
            <person name="Ravasi T."/>
            <person name="Bayer T."/>
            <person name="Micklem G."/>
            <person name="Kim H."/>
            <person name="Bhak J."/>
            <person name="Lajeunesse T.C."/>
            <person name="Voolstra C.R."/>
        </authorList>
    </citation>
    <scope>NUCLEOTIDE SEQUENCE [LARGE SCALE GENOMIC DNA]</scope>
    <source>
        <strain evidence="2 3">CCMP2467</strain>
    </source>
</reference>
<evidence type="ECO:0000313" key="2">
    <source>
        <dbReference type="EMBL" id="OLP73530.1"/>
    </source>
</evidence>
<dbReference type="OrthoDB" id="433896at2759"/>
<proteinExistence type="predicted"/>
<evidence type="ECO:0000256" key="1">
    <source>
        <dbReference type="SAM" id="MobiDB-lite"/>
    </source>
</evidence>
<dbReference type="EMBL" id="LSRX01005291">
    <property type="protein sequence ID" value="OLP73530.1"/>
    <property type="molecule type" value="Genomic_DNA"/>
</dbReference>
<protein>
    <submittedName>
        <fullName evidence="2">Uncharacterized protein</fullName>
    </submittedName>
</protein>